<dbReference type="GO" id="GO:0016747">
    <property type="term" value="F:acyltransferase activity, transferring groups other than amino-acyl groups"/>
    <property type="evidence" value="ECO:0007669"/>
    <property type="project" value="InterPro"/>
</dbReference>
<evidence type="ECO:0000313" key="5">
    <source>
        <dbReference type="Proteomes" id="UP000006178"/>
    </source>
</evidence>
<dbReference type="InterPro" id="IPR014078">
    <property type="entry name" value="Nudix_YtkD"/>
</dbReference>
<dbReference type="PANTHER" id="PTHR20958">
    <property type="entry name" value="GLYCINE N-ACYLTRANSFERASE-LIKE PROTEIN"/>
    <property type="match status" value="1"/>
</dbReference>
<dbReference type="Pfam" id="PF00293">
    <property type="entry name" value="NUDIX"/>
    <property type="match status" value="1"/>
</dbReference>
<reference evidence="4 5" key="1">
    <citation type="journal article" date="2014" name="Appl. Environ. Microbiol.">
        <title>Profile of Secreted Hydrolases, Associated Proteins, and SlpA in Thermoanaerobacterium saccharolyticum during the Degradation of Hemicellulose.</title>
        <authorList>
            <person name="Currie D.H."/>
            <person name="Guss A.M."/>
            <person name="Herring C.D."/>
            <person name="Giannone R.J."/>
            <person name="Johnson C.M."/>
            <person name="Lankford P.K."/>
            <person name="Brown S.D."/>
            <person name="Hettich R.L."/>
            <person name="Lynd L.R."/>
        </authorList>
    </citation>
    <scope>NUCLEOTIDE SEQUENCE [LARGE SCALE GENOMIC DNA]</scope>
    <source>
        <strain evidence="5">DSM 8691 / JW/SL-YS485</strain>
    </source>
</reference>
<dbReference type="GO" id="GO:0016787">
    <property type="term" value="F:hydrolase activity"/>
    <property type="evidence" value="ECO:0007669"/>
    <property type="project" value="UniProtKB-KW"/>
</dbReference>
<dbReference type="EMBL" id="CP003184">
    <property type="protein sequence ID" value="AFK86128.1"/>
    <property type="molecule type" value="Genomic_DNA"/>
</dbReference>
<dbReference type="Proteomes" id="UP000006178">
    <property type="component" value="Chromosome"/>
</dbReference>
<keyword evidence="5" id="KW-1185">Reference proteome</keyword>
<evidence type="ECO:0000259" key="2">
    <source>
        <dbReference type="PROSITE" id="PS51186"/>
    </source>
</evidence>
<dbReference type="CDD" id="cd04665">
    <property type="entry name" value="NUDIX_RppH"/>
    <property type="match status" value="1"/>
</dbReference>
<dbReference type="PROSITE" id="PS00893">
    <property type="entry name" value="NUDIX_BOX"/>
    <property type="match status" value="1"/>
</dbReference>
<name>I3VUD3_THESW</name>
<dbReference type="eggNOG" id="COG1051">
    <property type="taxonomic scope" value="Bacteria"/>
</dbReference>
<evidence type="ECO:0000259" key="3">
    <source>
        <dbReference type="PROSITE" id="PS51462"/>
    </source>
</evidence>
<dbReference type="AlphaFoldDB" id="I3VUD3"/>
<feature type="domain" description="Nudix hydrolase" evidence="3">
    <location>
        <begin position="13"/>
        <end position="157"/>
    </location>
</feature>
<dbReference type="STRING" id="1094508.Tsac_1115"/>
<dbReference type="InterPro" id="IPR000086">
    <property type="entry name" value="NUDIX_hydrolase_dom"/>
</dbReference>
<dbReference type="RefSeq" id="WP_014758012.1">
    <property type="nucleotide sequence ID" value="NC_017992.1"/>
</dbReference>
<dbReference type="SUPFAM" id="SSF55811">
    <property type="entry name" value="Nudix"/>
    <property type="match status" value="1"/>
</dbReference>
<dbReference type="BioCyc" id="TSAC1094508:GLMA-1137-MONOMER"/>
<dbReference type="PATRIC" id="fig|1094508.3.peg.1127"/>
<dbReference type="Pfam" id="PF08445">
    <property type="entry name" value="FR47"/>
    <property type="match status" value="1"/>
</dbReference>
<feature type="domain" description="N-acetyltransferase" evidence="2">
    <location>
        <begin position="248"/>
        <end position="371"/>
    </location>
</feature>
<dbReference type="PANTHER" id="PTHR20958:SF6">
    <property type="entry name" value="GLYCINE N-ACYLTRANSFERASE-LIKE PROTEIN"/>
    <property type="match status" value="1"/>
</dbReference>
<dbReference type="InterPro" id="IPR016181">
    <property type="entry name" value="Acyl_CoA_acyltransferase"/>
</dbReference>
<proteinExistence type="predicted"/>
<sequence length="371" mass="42999">MKIKFYNLGEISDEQFNFAVICAAYKGKWIFVRHKDRNTWEIPGGHREENENINVTASRELFEETGAVNYEIEPVCDYSVTIGEITTFGRLFYSKVNEMGYLPDSEICEVRLLKVMPNNLTYAEIQPRLQWKVLQHLSSKTLRLLEKDKTRNINIINFIKNYSVQTFDTVGDSVLVRGKSDEDWVYISSKSNGEFLQLIEGLDGDDKCFAVLEDWMLPHIVKNREIKSRLTSMKLVYDSNVPLPTVKSHIVDLSIADAPYIFENSKYKEYITIEYIEDRIKNGIGLGIYENEKLVAWAITHDDGAIGFLNVLEDYRRKGYGMDVTVAMIKRLLELGELPFVHIEEDNVKSMNLALKAGFRKDRRIHWIKLK</sequence>
<dbReference type="InterPro" id="IPR000182">
    <property type="entry name" value="GNAT_dom"/>
</dbReference>
<dbReference type="eggNOG" id="COG0456">
    <property type="taxonomic scope" value="Bacteria"/>
</dbReference>
<evidence type="ECO:0000313" key="4">
    <source>
        <dbReference type="EMBL" id="AFK86128.1"/>
    </source>
</evidence>
<evidence type="ECO:0000256" key="1">
    <source>
        <dbReference type="ARBA" id="ARBA00022801"/>
    </source>
</evidence>
<protein>
    <submittedName>
        <fullName evidence="4">GCN5-related N-acetyltransferase</fullName>
    </submittedName>
</protein>
<dbReference type="Gene3D" id="3.90.79.10">
    <property type="entry name" value="Nucleoside Triphosphate Pyrophosphohydrolase"/>
    <property type="match status" value="1"/>
</dbReference>
<dbReference type="InterPro" id="IPR020084">
    <property type="entry name" value="NUDIX_hydrolase_CS"/>
</dbReference>
<dbReference type="InterPro" id="IPR015797">
    <property type="entry name" value="NUDIX_hydrolase-like_dom_sf"/>
</dbReference>
<dbReference type="InterPro" id="IPR013653">
    <property type="entry name" value="GCN5-like_dom"/>
</dbReference>
<accession>I3VUD3</accession>
<dbReference type="PROSITE" id="PS51186">
    <property type="entry name" value="GNAT"/>
    <property type="match status" value="1"/>
</dbReference>
<dbReference type="KEGG" id="tsh:Tsac_1115"/>
<dbReference type="Gene3D" id="3.40.630.30">
    <property type="match status" value="1"/>
</dbReference>
<dbReference type="InterPro" id="IPR053225">
    <property type="entry name" value="Acyl-CoA_N-acyltransferase"/>
</dbReference>
<gene>
    <name evidence="4" type="ordered locus">Tsac_1115</name>
</gene>
<dbReference type="SUPFAM" id="SSF55729">
    <property type="entry name" value="Acyl-CoA N-acyltransferases (Nat)"/>
    <property type="match status" value="1"/>
</dbReference>
<dbReference type="PROSITE" id="PS51462">
    <property type="entry name" value="NUDIX"/>
    <property type="match status" value="1"/>
</dbReference>
<keyword evidence="1" id="KW-0378">Hydrolase</keyword>
<dbReference type="CDD" id="cd04301">
    <property type="entry name" value="NAT_SF"/>
    <property type="match status" value="1"/>
</dbReference>
<organism evidence="4 5">
    <name type="scientific">Thermoanaerobacterium saccharolyticum (strain DSM 8691 / JW/SL-YS485)</name>
    <dbReference type="NCBI Taxonomy" id="1094508"/>
    <lineage>
        <taxon>Bacteria</taxon>
        <taxon>Bacillati</taxon>
        <taxon>Bacillota</taxon>
        <taxon>Clostridia</taxon>
        <taxon>Thermoanaerobacterales</taxon>
        <taxon>Thermoanaerobacteraceae</taxon>
        <taxon>Thermoanaerobacterium</taxon>
    </lineage>
</organism>